<dbReference type="Proteomes" id="UP000053424">
    <property type="component" value="Unassembled WGS sequence"/>
</dbReference>
<dbReference type="HOGENOM" id="CLU_1768312_0_0_1"/>
<feature type="region of interest" description="Disordered" evidence="1">
    <location>
        <begin position="88"/>
        <end position="108"/>
    </location>
</feature>
<dbReference type="EMBL" id="KN831807">
    <property type="protein sequence ID" value="KIM36276.1"/>
    <property type="molecule type" value="Genomic_DNA"/>
</dbReference>
<evidence type="ECO:0000313" key="3">
    <source>
        <dbReference type="Proteomes" id="UP000053424"/>
    </source>
</evidence>
<organism evidence="2 3">
    <name type="scientific">Hebeloma cylindrosporum</name>
    <dbReference type="NCBI Taxonomy" id="76867"/>
    <lineage>
        <taxon>Eukaryota</taxon>
        <taxon>Fungi</taxon>
        <taxon>Dikarya</taxon>
        <taxon>Basidiomycota</taxon>
        <taxon>Agaricomycotina</taxon>
        <taxon>Agaricomycetes</taxon>
        <taxon>Agaricomycetidae</taxon>
        <taxon>Agaricales</taxon>
        <taxon>Agaricineae</taxon>
        <taxon>Hymenogastraceae</taxon>
        <taxon>Hebeloma</taxon>
    </lineage>
</organism>
<proteinExistence type="predicted"/>
<feature type="region of interest" description="Disordered" evidence="1">
    <location>
        <begin position="126"/>
        <end position="147"/>
    </location>
</feature>
<gene>
    <name evidence="2" type="ORF">M413DRAFT_449326</name>
</gene>
<accession>A0A0C3BXW0</accession>
<dbReference type="OrthoDB" id="3068351at2759"/>
<evidence type="ECO:0000313" key="2">
    <source>
        <dbReference type="EMBL" id="KIM36276.1"/>
    </source>
</evidence>
<protein>
    <submittedName>
        <fullName evidence="2">Uncharacterized protein</fullName>
    </submittedName>
</protein>
<evidence type="ECO:0000256" key="1">
    <source>
        <dbReference type="SAM" id="MobiDB-lite"/>
    </source>
</evidence>
<reference evidence="2 3" key="1">
    <citation type="submission" date="2014-04" db="EMBL/GenBank/DDBJ databases">
        <authorList>
            <consortium name="DOE Joint Genome Institute"/>
            <person name="Kuo A."/>
            <person name="Gay G."/>
            <person name="Dore J."/>
            <person name="Kohler A."/>
            <person name="Nagy L.G."/>
            <person name="Floudas D."/>
            <person name="Copeland A."/>
            <person name="Barry K.W."/>
            <person name="Cichocki N."/>
            <person name="Veneault-Fourrey C."/>
            <person name="LaButti K."/>
            <person name="Lindquist E.A."/>
            <person name="Lipzen A."/>
            <person name="Lundell T."/>
            <person name="Morin E."/>
            <person name="Murat C."/>
            <person name="Sun H."/>
            <person name="Tunlid A."/>
            <person name="Henrissat B."/>
            <person name="Grigoriev I.V."/>
            <person name="Hibbett D.S."/>
            <person name="Martin F."/>
            <person name="Nordberg H.P."/>
            <person name="Cantor M.N."/>
            <person name="Hua S.X."/>
        </authorList>
    </citation>
    <scope>NUCLEOTIDE SEQUENCE [LARGE SCALE GENOMIC DNA]</scope>
    <source>
        <strain evidence="3">h7</strain>
    </source>
</reference>
<dbReference type="AlphaFoldDB" id="A0A0C3BXW0"/>
<sequence>MADESEILVKDWKAVLQKGRELGHALDQFLETFHPDSEGDPISGAPAKGLEYYAELLKDKGDPLDLIVLMESLGKRILPLANLIADKSNSSESQKEAKQSEVQKEVPVLSPEAQAIADGFERLLGGKKDPRMSYGRIPPQHQIGGNK</sequence>
<name>A0A0C3BXW0_HEBCY</name>
<reference evidence="3" key="2">
    <citation type="submission" date="2015-01" db="EMBL/GenBank/DDBJ databases">
        <title>Evolutionary Origins and Diversification of the Mycorrhizal Mutualists.</title>
        <authorList>
            <consortium name="DOE Joint Genome Institute"/>
            <consortium name="Mycorrhizal Genomics Consortium"/>
            <person name="Kohler A."/>
            <person name="Kuo A."/>
            <person name="Nagy L.G."/>
            <person name="Floudas D."/>
            <person name="Copeland A."/>
            <person name="Barry K.W."/>
            <person name="Cichocki N."/>
            <person name="Veneault-Fourrey C."/>
            <person name="LaButti K."/>
            <person name="Lindquist E.A."/>
            <person name="Lipzen A."/>
            <person name="Lundell T."/>
            <person name="Morin E."/>
            <person name="Murat C."/>
            <person name="Riley R."/>
            <person name="Ohm R."/>
            <person name="Sun H."/>
            <person name="Tunlid A."/>
            <person name="Henrissat B."/>
            <person name="Grigoriev I.V."/>
            <person name="Hibbett D.S."/>
            <person name="Martin F."/>
        </authorList>
    </citation>
    <scope>NUCLEOTIDE SEQUENCE [LARGE SCALE GENOMIC DNA]</scope>
    <source>
        <strain evidence="3">h7</strain>
    </source>
</reference>
<feature type="compositionally biased region" description="Basic and acidic residues" evidence="1">
    <location>
        <begin position="93"/>
        <end position="104"/>
    </location>
</feature>
<keyword evidence="3" id="KW-1185">Reference proteome</keyword>